<reference evidence="3" key="1">
    <citation type="submission" date="2022-09" db="EMBL/GenBank/DDBJ databases">
        <title>Intensive care unit water sources are persistently colonized with multi-drug resistant bacteria and are the site of extensive horizontal gene transfer of antibiotic resistance genes.</title>
        <authorList>
            <person name="Diorio-Toth L."/>
        </authorList>
    </citation>
    <scope>NUCLEOTIDE SEQUENCE</scope>
    <source>
        <strain evidence="3">GD03676</strain>
    </source>
</reference>
<feature type="compositionally biased region" description="Gly residues" evidence="1">
    <location>
        <begin position="113"/>
        <end position="128"/>
    </location>
</feature>
<protein>
    <recommendedName>
        <fullName evidence="5">Translation initiation factor IF-2</fullName>
    </recommendedName>
</protein>
<feature type="signal peptide" evidence="2">
    <location>
        <begin position="1"/>
        <end position="19"/>
    </location>
</feature>
<dbReference type="RefSeq" id="WP_280026195.1">
    <property type="nucleotide sequence ID" value="NZ_JAOCKG010000002.1"/>
</dbReference>
<feature type="chain" id="PRO_5041430606" description="Translation initiation factor IF-2" evidence="2">
    <location>
        <begin position="20"/>
        <end position="128"/>
    </location>
</feature>
<dbReference type="AlphaFoldDB" id="A0AA43AZV2"/>
<comment type="caution">
    <text evidence="3">The sequence shown here is derived from an EMBL/GenBank/DDBJ whole genome shotgun (WGS) entry which is preliminary data.</text>
</comment>
<evidence type="ECO:0000313" key="3">
    <source>
        <dbReference type="EMBL" id="MDH2050135.1"/>
    </source>
</evidence>
<dbReference type="EMBL" id="JAOCKG010000002">
    <property type="protein sequence ID" value="MDH2050135.1"/>
    <property type="molecule type" value="Genomic_DNA"/>
</dbReference>
<dbReference type="Proteomes" id="UP001161276">
    <property type="component" value="Unassembled WGS sequence"/>
</dbReference>
<evidence type="ECO:0000256" key="2">
    <source>
        <dbReference type="SAM" id="SignalP"/>
    </source>
</evidence>
<gene>
    <name evidence="3" type="ORF">N5K24_06995</name>
</gene>
<sequence length="128" mass="12744">MKSHKLLLLSALALLPWHAAGAQSAHTTLVAQAAPPQQPMPTADEKTAPANAIGKPVPGARTTDEKKMPSTEETDSRSKAGSTPRQKDPGADTRNGQGTPGGKTGAPDNAGMPGSGASSGSGGGADPR</sequence>
<keyword evidence="2" id="KW-0732">Signal</keyword>
<evidence type="ECO:0000256" key="1">
    <source>
        <dbReference type="SAM" id="MobiDB-lite"/>
    </source>
</evidence>
<accession>A0AA43AZV2</accession>
<evidence type="ECO:0008006" key="5">
    <source>
        <dbReference type="Google" id="ProtNLM"/>
    </source>
</evidence>
<organism evidence="3 4">
    <name type="scientific">Achromobacter marplatensis</name>
    <dbReference type="NCBI Taxonomy" id="470868"/>
    <lineage>
        <taxon>Bacteria</taxon>
        <taxon>Pseudomonadati</taxon>
        <taxon>Pseudomonadota</taxon>
        <taxon>Betaproteobacteria</taxon>
        <taxon>Burkholderiales</taxon>
        <taxon>Alcaligenaceae</taxon>
        <taxon>Achromobacter</taxon>
    </lineage>
</organism>
<feature type="region of interest" description="Disordered" evidence="1">
    <location>
        <begin position="23"/>
        <end position="128"/>
    </location>
</feature>
<proteinExistence type="predicted"/>
<evidence type="ECO:0000313" key="4">
    <source>
        <dbReference type="Proteomes" id="UP001161276"/>
    </source>
</evidence>
<feature type="compositionally biased region" description="Basic and acidic residues" evidence="1">
    <location>
        <begin position="62"/>
        <end position="78"/>
    </location>
</feature>
<name>A0AA43AZV2_9BURK</name>